<proteinExistence type="predicted"/>
<evidence type="ECO:0000313" key="2">
    <source>
        <dbReference type="EnsemblPlants" id="Pp3c13_940V3.1"/>
    </source>
</evidence>
<evidence type="ECO:0000313" key="3">
    <source>
        <dbReference type="Proteomes" id="UP000006727"/>
    </source>
</evidence>
<dbReference type="AlphaFoldDB" id="A0A2K1JK70"/>
<evidence type="ECO:0000313" key="1">
    <source>
        <dbReference type="EMBL" id="PNR41982.1"/>
    </source>
</evidence>
<organism evidence="1">
    <name type="scientific">Physcomitrium patens</name>
    <name type="common">Spreading-leaved earth moss</name>
    <name type="synonym">Physcomitrella patens</name>
    <dbReference type="NCBI Taxonomy" id="3218"/>
    <lineage>
        <taxon>Eukaryota</taxon>
        <taxon>Viridiplantae</taxon>
        <taxon>Streptophyta</taxon>
        <taxon>Embryophyta</taxon>
        <taxon>Bryophyta</taxon>
        <taxon>Bryophytina</taxon>
        <taxon>Bryopsida</taxon>
        <taxon>Funariidae</taxon>
        <taxon>Funariales</taxon>
        <taxon>Funariaceae</taxon>
        <taxon>Physcomitrium</taxon>
    </lineage>
</organism>
<dbReference type="EnsemblPlants" id="Pp3c13_940V3.1">
    <property type="protein sequence ID" value="Pp3c13_940V3.1"/>
    <property type="gene ID" value="Pp3c13_940"/>
</dbReference>
<keyword evidence="3" id="KW-1185">Reference proteome</keyword>
<dbReference type="Gramene" id="Pp3c13_940V3.1">
    <property type="protein sequence ID" value="Pp3c13_940V3.1"/>
    <property type="gene ID" value="Pp3c13_940"/>
</dbReference>
<reference evidence="1 3" key="2">
    <citation type="journal article" date="2018" name="Plant J.">
        <title>The Physcomitrella patens chromosome-scale assembly reveals moss genome structure and evolution.</title>
        <authorList>
            <person name="Lang D."/>
            <person name="Ullrich K.K."/>
            <person name="Murat F."/>
            <person name="Fuchs J."/>
            <person name="Jenkins J."/>
            <person name="Haas F.B."/>
            <person name="Piednoel M."/>
            <person name="Gundlach H."/>
            <person name="Van Bel M."/>
            <person name="Meyberg R."/>
            <person name="Vives C."/>
            <person name="Morata J."/>
            <person name="Symeonidi A."/>
            <person name="Hiss M."/>
            <person name="Muchero W."/>
            <person name="Kamisugi Y."/>
            <person name="Saleh O."/>
            <person name="Blanc G."/>
            <person name="Decker E.L."/>
            <person name="van Gessel N."/>
            <person name="Grimwood J."/>
            <person name="Hayes R.D."/>
            <person name="Graham S.W."/>
            <person name="Gunter L.E."/>
            <person name="McDaniel S.F."/>
            <person name="Hoernstein S.N.W."/>
            <person name="Larsson A."/>
            <person name="Li F.W."/>
            <person name="Perroud P.F."/>
            <person name="Phillips J."/>
            <person name="Ranjan P."/>
            <person name="Rokshar D.S."/>
            <person name="Rothfels C.J."/>
            <person name="Schneider L."/>
            <person name="Shu S."/>
            <person name="Stevenson D.W."/>
            <person name="Thummler F."/>
            <person name="Tillich M."/>
            <person name="Villarreal Aguilar J.C."/>
            <person name="Widiez T."/>
            <person name="Wong G.K."/>
            <person name="Wymore A."/>
            <person name="Zhang Y."/>
            <person name="Zimmer A.D."/>
            <person name="Quatrano R.S."/>
            <person name="Mayer K.F.X."/>
            <person name="Goodstein D."/>
            <person name="Casacuberta J.M."/>
            <person name="Vandepoele K."/>
            <person name="Reski R."/>
            <person name="Cuming A.C."/>
            <person name="Tuskan G.A."/>
            <person name="Maumus F."/>
            <person name="Salse J."/>
            <person name="Schmutz J."/>
            <person name="Rensing S.A."/>
        </authorList>
    </citation>
    <scope>NUCLEOTIDE SEQUENCE [LARGE SCALE GENOMIC DNA]</scope>
    <source>
        <strain evidence="2 3">cv. Gransden 2004</strain>
    </source>
</reference>
<reference evidence="2" key="3">
    <citation type="submission" date="2020-12" db="UniProtKB">
        <authorList>
            <consortium name="EnsemblPlants"/>
        </authorList>
    </citation>
    <scope>IDENTIFICATION</scope>
</reference>
<accession>A0A2K1JK70</accession>
<dbReference type="InParanoid" id="A0A2K1JK70"/>
<name>A0A2K1JK70_PHYPA</name>
<reference evidence="1 3" key="1">
    <citation type="journal article" date="2008" name="Science">
        <title>The Physcomitrella genome reveals evolutionary insights into the conquest of land by plants.</title>
        <authorList>
            <person name="Rensing S."/>
            <person name="Lang D."/>
            <person name="Zimmer A."/>
            <person name="Terry A."/>
            <person name="Salamov A."/>
            <person name="Shapiro H."/>
            <person name="Nishiyama T."/>
            <person name="Perroud P.-F."/>
            <person name="Lindquist E."/>
            <person name="Kamisugi Y."/>
            <person name="Tanahashi T."/>
            <person name="Sakakibara K."/>
            <person name="Fujita T."/>
            <person name="Oishi K."/>
            <person name="Shin-I T."/>
            <person name="Kuroki Y."/>
            <person name="Toyoda A."/>
            <person name="Suzuki Y."/>
            <person name="Hashimoto A."/>
            <person name="Yamaguchi K."/>
            <person name="Sugano A."/>
            <person name="Kohara Y."/>
            <person name="Fujiyama A."/>
            <person name="Anterola A."/>
            <person name="Aoki S."/>
            <person name="Ashton N."/>
            <person name="Barbazuk W.B."/>
            <person name="Barker E."/>
            <person name="Bennetzen J."/>
            <person name="Bezanilla M."/>
            <person name="Blankenship R."/>
            <person name="Cho S.H."/>
            <person name="Dutcher S."/>
            <person name="Estelle M."/>
            <person name="Fawcett J.A."/>
            <person name="Gundlach H."/>
            <person name="Hanada K."/>
            <person name="Heyl A."/>
            <person name="Hicks K.A."/>
            <person name="Hugh J."/>
            <person name="Lohr M."/>
            <person name="Mayer K."/>
            <person name="Melkozernov A."/>
            <person name="Murata T."/>
            <person name="Nelson D."/>
            <person name="Pils B."/>
            <person name="Prigge M."/>
            <person name="Reiss B."/>
            <person name="Renner T."/>
            <person name="Rombauts S."/>
            <person name="Rushton P."/>
            <person name="Sanderfoot A."/>
            <person name="Schween G."/>
            <person name="Shiu S.-H."/>
            <person name="Stueber K."/>
            <person name="Theodoulou F.L."/>
            <person name="Tu H."/>
            <person name="Van de Peer Y."/>
            <person name="Verrier P.J."/>
            <person name="Waters E."/>
            <person name="Wood A."/>
            <person name="Yang L."/>
            <person name="Cove D."/>
            <person name="Cuming A."/>
            <person name="Hasebe M."/>
            <person name="Lucas S."/>
            <person name="Mishler D.B."/>
            <person name="Reski R."/>
            <person name="Grigoriev I."/>
            <person name="Quatrano R.S."/>
            <person name="Boore J.L."/>
        </authorList>
    </citation>
    <scope>NUCLEOTIDE SEQUENCE [LARGE SCALE GENOMIC DNA]</scope>
    <source>
        <strain evidence="2 3">cv. Gransden 2004</strain>
    </source>
</reference>
<gene>
    <name evidence="1" type="ORF">PHYPA_016811</name>
</gene>
<sequence length="46" mass="5189">MGAEELLHPWETDRMQEVVVVLLDKCANFVGVISWSSGYKCCQDSN</sequence>
<dbReference type="EMBL" id="ABEU02000013">
    <property type="protein sequence ID" value="PNR41982.1"/>
    <property type="molecule type" value="Genomic_DNA"/>
</dbReference>
<protein>
    <submittedName>
        <fullName evidence="1 2">Uncharacterized protein</fullName>
    </submittedName>
</protein>
<dbReference type="Proteomes" id="UP000006727">
    <property type="component" value="Chromosome 13"/>
</dbReference>